<evidence type="ECO:0000256" key="1">
    <source>
        <dbReference type="SAM" id="Phobius"/>
    </source>
</evidence>
<keyword evidence="1" id="KW-0812">Transmembrane</keyword>
<proteinExistence type="evidence at transcript level"/>
<reference evidence="2" key="1">
    <citation type="submission" date="2007-06" db="EMBL/GenBank/DDBJ databases">
        <title>Full length cDNA sequences from Sitka Spruce (Picea sitchensis).</title>
        <authorList>
            <person name="Ralph S.G."/>
            <person name="Chun H.E."/>
            <person name="Liao N."/>
            <person name="Ali J."/>
            <person name="Reid K."/>
            <person name="Kolosova N."/>
            <person name="Cooper N."/>
            <person name="Cullis C."/>
            <person name="Jancsik S."/>
            <person name="Moore R."/>
            <person name="Mayo M."/>
            <person name="Wagner S."/>
            <person name="Holt R.A."/>
            <person name="Jones S.J.M."/>
            <person name="Marra M.A."/>
            <person name="Ritland C.E."/>
            <person name="Ritland K."/>
            <person name="Bohlmann J."/>
        </authorList>
    </citation>
    <scope>NUCLEOTIDE SEQUENCE</scope>
    <source>
        <tissue evidence="2">Green portion of the leader tissue</tissue>
    </source>
</reference>
<accession>B8LN57</accession>
<dbReference type="EMBL" id="EF677252">
    <property type="protein sequence ID" value="ABR17087.1"/>
    <property type="molecule type" value="mRNA"/>
</dbReference>
<dbReference type="AlphaFoldDB" id="B8LN57"/>
<dbReference type="GO" id="GO:0009507">
    <property type="term" value="C:chloroplast"/>
    <property type="evidence" value="ECO:0007669"/>
    <property type="project" value="TreeGrafter"/>
</dbReference>
<dbReference type="PANTHER" id="PTHR36356">
    <property type="entry name" value="EXPRESSED PROTEIN"/>
    <property type="match status" value="1"/>
</dbReference>
<feature type="transmembrane region" description="Helical" evidence="1">
    <location>
        <begin position="21"/>
        <end position="40"/>
    </location>
</feature>
<evidence type="ECO:0000313" key="2">
    <source>
        <dbReference type="EMBL" id="ABR17087.1"/>
    </source>
</evidence>
<organism evidence="2">
    <name type="scientific">Picea sitchensis</name>
    <name type="common">Sitka spruce</name>
    <name type="synonym">Pinus sitchensis</name>
    <dbReference type="NCBI Taxonomy" id="3332"/>
    <lineage>
        <taxon>Eukaryota</taxon>
        <taxon>Viridiplantae</taxon>
        <taxon>Streptophyta</taxon>
        <taxon>Embryophyta</taxon>
        <taxon>Tracheophyta</taxon>
        <taxon>Spermatophyta</taxon>
        <taxon>Pinopsida</taxon>
        <taxon>Pinidae</taxon>
        <taxon>Conifers I</taxon>
        <taxon>Pinales</taxon>
        <taxon>Pinaceae</taxon>
        <taxon>Picea</taxon>
    </lineage>
</organism>
<keyword evidence="1" id="KW-0472">Membrane</keyword>
<keyword evidence="1" id="KW-1133">Transmembrane helix</keyword>
<dbReference type="PANTHER" id="PTHR36356:SF1">
    <property type="entry name" value="EXPRESSED PROTEIN"/>
    <property type="match status" value="1"/>
</dbReference>
<sequence length="120" mass="13894">MDFRMNWPRYKRELNQFLNTPLGRSVATLVFLWFALSGWLFRIIIFGTWVLPFAAPFLIGAVARNTVIEGACPACKRRFIGKRNQIIQCMNCRAVVWQPREDFSKGSANPDIIDIDIEEK</sequence>
<name>B8LN57_PICSI</name>
<protein>
    <submittedName>
        <fullName evidence="2">Uncharacterized protein</fullName>
    </submittedName>
</protein>